<dbReference type="PANTHER" id="PTHR43194:SF2">
    <property type="entry name" value="PEROXISOMAL MEMBRANE PROTEIN LPX1"/>
    <property type="match status" value="1"/>
</dbReference>
<evidence type="ECO:0000313" key="2">
    <source>
        <dbReference type="EMBL" id="QIE56502.1"/>
    </source>
</evidence>
<dbReference type="InterPro" id="IPR029058">
    <property type="entry name" value="AB_hydrolase_fold"/>
</dbReference>
<dbReference type="Pfam" id="PF12697">
    <property type="entry name" value="Abhydrolase_6"/>
    <property type="match status" value="1"/>
</dbReference>
<protein>
    <submittedName>
        <fullName evidence="2">Alpha/beta hydrolase</fullName>
    </submittedName>
</protein>
<evidence type="ECO:0000259" key="1">
    <source>
        <dbReference type="Pfam" id="PF12697"/>
    </source>
</evidence>
<organism evidence="2 3">
    <name type="scientific">Pikeienuella piscinae</name>
    <dbReference type="NCBI Taxonomy" id="2748098"/>
    <lineage>
        <taxon>Bacteria</taxon>
        <taxon>Pseudomonadati</taxon>
        <taxon>Pseudomonadota</taxon>
        <taxon>Alphaproteobacteria</taxon>
        <taxon>Rhodobacterales</taxon>
        <taxon>Paracoccaceae</taxon>
        <taxon>Pikeienuella</taxon>
    </lineage>
</organism>
<dbReference type="EMBL" id="CP049056">
    <property type="protein sequence ID" value="QIE56502.1"/>
    <property type="molecule type" value="Genomic_DNA"/>
</dbReference>
<dbReference type="Proteomes" id="UP000503336">
    <property type="component" value="Chromosome"/>
</dbReference>
<evidence type="ECO:0000313" key="3">
    <source>
        <dbReference type="Proteomes" id="UP000503336"/>
    </source>
</evidence>
<dbReference type="SUPFAM" id="SSF53474">
    <property type="entry name" value="alpha/beta-Hydrolases"/>
    <property type="match status" value="1"/>
</dbReference>
<dbReference type="Gene3D" id="3.40.50.1820">
    <property type="entry name" value="alpha/beta hydrolase"/>
    <property type="match status" value="1"/>
</dbReference>
<accession>A0A7L5BXP3</accession>
<keyword evidence="3" id="KW-1185">Reference proteome</keyword>
<feature type="domain" description="AB hydrolase-1" evidence="1">
    <location>
        <begin position="25"/>
        <end position="241"/>
    </location>
</feature>
<reference evidence="2 3" key="1">
    <citation type="submission" date="2020-02" db="EMBL/GenBank/DDBJ databases">
        <title>complete genome sequence of Rhodobacteraceae bacterium.</title>
        <authorList>
            <person name="Park J."/>
            <person name="Kim Y.-S."/>
            <person name="Kim K.-H."/>
        </authorList>
    </citation>
    <scope>NUCLEOTIDE SEQUENCE [LARGE SCALE GENOMIC DNA]</scope>
    <source>
        <strain evidence="2 3">RR4-56</strain>
    </source>
</reference>
<name>A0A7L5BXP3_9RHOB</name>
<gene>
    <name evidence="2" type="ORF">G5B40_14210</name>
</gene>
<keyword evidence="2" id="KW-0378">Hydrolase</keyword>
<dbReference type="GO" id="GO:0016787">
    <property type="term" value="F:hydrolase activity"/>
    <property type="evidence" value="ECO:0007669"/>
    <property type="project" value="UniProtKB-KW"/>
</dbReference>
<proteinExistence type="predicted"/>
<dbReference type="InterPro" id="IPR050228">
    <property type="entry name" value="Carboxylesterase_BioH"/>
</dbReference>
<sequence length="260" mass="28433">MQCVNLRRARLWRIPDQTAGSLPTILFVHGAWLGAWTFENFLGYFAERGVGCAAIDLRGHGGLVQDDVFLTSGQREMAEDVVEACQAIGGEVVVAGHSAGAAVAAIAASRFPTVGLVLLAPSPPGQLPGLEPQAPVPDGRPFAPGSIEHVKRKFVPNFSHEDVVDFAERLVHESPALLNDRRLLRVEIDRSRISGPALCLSAEKELGDFHKPGQDLATARFYDAEYWFLTGAGHCFSLEPHWRDAAFVIERWYGSHFLIP</sequence>
<dbReference type="PANTHER" id="PTHR43194">
    <property type="entry name" value="HYDROLASE ALPHA/BETA FOLD FAMILY"/>
    <property type="match status" value="1"/>
</dbReference>
<dbReference type="InterPro" id="IPR000073">
    <property type="entry name" value="AB_hydrolase_1"/>
</dbReference>
<dbReference type="KEGG" id="hdh:G5B40_14210"/>
<dbReference type="RefSeq" id="WP_165099842.1">
    <property type="nucleotide sequence ID" value="NZ_CP049056.1"/>
</dbReference>
<dbReference type="AlphaFoldDB" id="A0A7L5BXP3"/>